<dbReference type="EMBL" id="BAABLM010000005">
    <property type="protein sequence ID" value="GAA4678313.1"/>
    <property type="molecule type" value="Genomic_DNA"/>
</dbReference>
<keyword evidence="1" id="KW-1133">Transmembrane helix</keyword>
<evidence type="ECO:0000256" key="1">
    <source>
        <dbReference type="SAM" id="Phobius"/>
    </source>
</evidence>
<dbReference type="RefSeq" id="WP_345376130.1">
    <property type="nucleotide sequence ID" value="NZ_BAABLM010000005.1"/>
</dbReference>
<name>A0ABP8W2X5_9MICO</name>
<sequence>MLTITLRKALVIPTALTLALGGALLAAGPASAAPATLTVTSSTPTPSTFTVDYKGTTTPGVDIQLIDPTDPTSPYDEETADPTTGAWELTTTFDNTFDTHQQLQIVSDPSGADETQNESVTLPSIAITTPAANSSVVTGTPFPVTGTAPIGSTINVVTASKSFPATVDGTGHFSATVTETYAGTATIQAQGTTSDGEDLNDPSIVVGVTQAASTLRVLTPANGFASTRRNVVFTGRGTAGDYISFDAAGGNTPGRILVGTDGTWTATLLFTPTAPNAETVKVHQYDDNGLVTVNLTLPTAPVVLEPVFVKPASGSTSGVQVTFSGTSQPGTYVSVFALPTAVYAVQNGDATPAQQAEVKNFDINSYQPTPFVLVDSQGNWSVTQTLAPGDWTAYADDAANADATPPTLDGFPDNSTGSDLREFLVAAPAAVTTAATGTTTAAAAAAAKPATLAFTGSNDGPLYGVAGFLLLAGAGLVVVARRRRALQD</sequence>
<protein>
    <recommendedName>
        <fullName evidence="5">LPXTG-motif cell wall-anchored protein</fullName>
    </recommendedName>
</protein>
<proteinExistence type="predicted"/>
<evidence type="ECO:0008006" key="5">
    <source>
        <dbReference type="Google" id="ProtNLM"/>
    </source>
</evidence>
<feature type="transmembrane region" description="Helical" evidence="1">
    <location>
        <begin position="462"/>
        <end position="480"/>
    </location>
</feature>
<feature type="signal peptide" evidence="2">
    <location>
        <begin position="1"/>
        <end position="32"/>
    </location>
</feature>
<dbReference type="Proteomes" id="UP001501295">
    <property type="component" value="Unassembled WGS sequence"/>
</dbReference>
<keyword evidence="2" id="KW-0732">Signal</keyword>
<dbReference type="NCBIfam" id="TIGR01167">
    <property type="entry name" value="LPXTG_anchor"/>
    <property type="match status" value="1"/>
</dbReference>
<evidence type="ECO:0000256" key="2">
    <source>
        <dbReference type="SAM" id="SignalP"/>
    </source>
</evidence>
<keyword evidence="4" id="KW-1185">Reference proteome</keyword>
<organism evidence="3 4">
    <name type="scientific">Frondihabitans cladoniiphilus</name>
    <dbReference type="NCBI Taxonomy" id="715785"/>
    <lineage>
        <taxon>Bacteria</taxon>
        <taxon>Bacillati</taxon>
        <taxon>Actinomycetota</taxon>
        <taxon>Actinomycetes</taxon>
        <taxon>Micrococcales</taxon>
        <taxon>Microbacteriaceae</taxon>
        <taxon>Frondihabitans</taxon>
    </lineage>
</organism>
<feature type="chain" id="PRO_5046971397" description="LPXTG-motif cell wall-anchored protein" evidence="2">
    <location>
        <begin position="33"/>
        <end position="488"/>
    </location>
</feature>
<keyword evidence="1" id="KW-0472">Membrane</keyword>
<comment type="caution">
    <text evidence="3">The sequence shown here is derived from an EMBL/GenBank/DDBJ whole genome shotgun (WGS) entry which is preliminary data.</text>
</comment>
<gene>
    <name evidence="3" type="ORF">GCM10025780_23970</name>
</gene>
<evidence type="ECO:0000313" key="4">
    <source>
        <dbReference type="Proteomes" id="UP001501295"/>
    </source>
</evidence>
<evidence type="ECO:0000313" key="3">
    <source>
        <dbReference type="EMBL" id="GAA4678313.1"/>
    </source>
</evidence>
<keyword evidence="1" id="KW-0812">Transmembrane</keyword>
<accession>A0ABP8W2X5</accession>
<reference evidence="4" key="1">
    <citation type="journal article" date="2019" name="Int. J. Syst. Evol. Microbiol.">
        <title>The Global Catalogue of Microorganisms (GCM) 10K type strain sequencing project: providing services to taxonomists for standard genome sequencing and annotation.</title>
        <authorList>
            <consortium name="The Broad Institute Genomics Platform"/>
            <consortium name="The Broad Institute Genome Sequencing Center for Infectious Disease"/>
            <person name="Wu L."/>
            <person name="Ma J."/>
        </authorList>
    </citation>
    <scope>NUCLEOTIDE SEQUENCE [LARGE SCALE GENOMIC DNA]</scope>
    <source>
        <strain evidence="4">JCM 18956</strain>
    </source>
</reference>